<comment type="caution">
    <text evidence="1">The sequence shown here is derived from an EMBL/GenBank/DDBJ whole genome shotgun (WGS) entry which is preliminary data.</text>
</comment>
<name>A0A540K4U7_MALBA</name>
<keyword evidence="2" id="KW-1185">Reference proteome</keyword>
<accession>A0A540K4U7</accession>
<dbReference type="EMBL" id="VIEB01004356">
    <property type="protein sequence ID" value="TQD69230.1"/>
    <property type="molecule type" value="Genomic_DNA"/>
</dbReference>
<dbReference type="AlphaFoldDB" id="A0A540K4U7"/>
<proteinExistence type="predicted"/>
<evidence type="ECO:0000313" key="1">
    <source>
        <dbReference type="EMBL" id="TQD69230.1"/>
    </source>
</evidence>
<reference evidence="1 2" key="1">
    <citation type="journal article" date="2019" name="G3 (Bethesda)">
        <title>Sequencing of a Wild Apple (Malus baccata) Genome Unravels the Differences Between Cultivated and Wild Apple Species Regarding Disease Resistance and Cold Tolerance.</title>
        <authorList>
            <person name="Chen X."/>
        </authorList>
    </citation>
    <scope>NUCLEOTIDE SEQUENCE [LARGE SCALE GENOMIC DNA]</scope>
    <source>
        <strain evidence="2">cv. Shandingzi</strain>
        <tissue evidence="1">Leaves</tissue>
    </source>
</reference>
<evidence type="ECO:0000313" key="2">
    <source>
        <dbReference type="Proteomes" id="UP000315295"/>
    </source>
</evidence>
<gene>
    <name evidence="1" type="ORF">C1H46_045237</name>
</gene>
<dbReference type="Proteomes" id="UP000315295">
    <property type="component" value="Unassembled WGS sequence"/>
</dbReference>
<protein>
    <submittedName>
        <fullName evidence="1">Uncharacterized protein</fullName>
    </submittedName>
</protein>
<sequence>MAHDANPLSSALICSLEAKTNVPTLLPMDSAAAQRRLKAVNRHLATGVDSESPLRPNPTTAGEFFSGAPSLWAYYFSSSILVLNFGRVVCTRSSKLCCEGSYCKGEKAME</sequence>
<organism evidence="1 2">
    <name type="scientific">Malus baccata</name>
    <name type="common">Siberian crab apple</name>
    <name type="synonym">Pyrus baccata</name>
    <dbReference type="NCBI Taxonomy" id="106549"/>
    <lineage>
        <taxon>Eukaryota</taxon>
        <taxon>Viridiplantae</taxon>
        <taxon>Streptophyta</taxon>
        <taxon>Embryophyta</taxon>
        <taxon>Tracheophyta</taxon>
        <taxon>Spermatophyta</taxon>
        <taxon>Magnoliopsida</taxon>
        <taxon>eudicotyledons</taxon>
        <taxon>Gunneridae</taxon>
        <taxon>Pentapetalae</taxon>
        <taxon>rosids</taxon>
        <taxon>fabids</taxon>
        <taxon>Rosales</taxon>
        <taxon>Rosaceae</taxon>
        <taxon>Amygdaloideae</taxon>
        <taxon>Maleae</taxon>
        <taxon>Malus</taxon>
    </lineage>
</organism>